<dbReference type="Proteomes" id="UP000059188">
    <property type="component" value="Unassembled WGS sequence"/>
</dbReference>
<evidence type="ECO:0000313" key="1">
    <source>
        <dbReference type="EMBL" id="CEL51858.1"/>
    </source>
</evidence>
<protein>
    <submittedName>
        <fullName evidence="1">Uncharacterized protein</fullName>
    </submittedName>
</protein>
<dbReference type="AlphaFoldDB" id="A0A0B7F6M5"/>
<name>A0A0B7F6M5_THACB</name>
<reference evidence="1 2" key="1">
    <citation type="submission" date="2014-11" db="EMBL/GenBank/DDBJ databases">
        <authorList>
            <person name="Wibberg Daniel"/>
        </authorList>
    </citation>
    <scope>NUCLEOTIDE SEQUENCE [LARGE SCALE GENOMIC DNA]</scope>
    <source>
        <strain evidence="1">Rhizoctonia solani AG1-IB 7/3/14</strain>
    </source>
</reference>
<dbReference type="EMBL" id="LN679100">
    <property type="protein sequence ID" value="CEL51858.1"/>
    <property type="molecule type" value="Genomic_DNA"/>
</dbReference>
<keyword evidence="2" id="KW-1185">Reference proteome</keyword>
<organism evidence="1 2">
    <name type="scientific">Thanatephorus cucumeris (strain AG1-IB / isolate 7/3/14)</name>
    <name type="common">Lettuce bottom rot fungus</name>
    <name type="synonym">Rhizoctonia solani</name>
    <dbReference type="NCBI Taxonomy" id="1108050"/>
    <lineage>
        <taxon>Eukaryota</taxon>
        <taxon>Fungi</taxon>
        <taxon>Dikarya</taxon>
        <taxon>Basidiomycota</taxon>
        <taxon>Agaricomycotina</taxon>
        <taxon>Agaricomycetes</taxon>
        <taxon>Cantharellales</taxon>
        <taxon>Ceratobasidiaceae</taxon>
        <taxon>Rhizoctonia</taxon>
        <taxon>Rhizoctonia solani AG-1</taxon>
    </lineage>
</organism>
<accession>A0A0B7F6M5</accession>
<sequence length="78" mass="8769">MPCTLNSPLHETSIAVVPHLKIADTDTSVSEVCYLVCCPGHVRRDWNAHRRRDYLSTSKCTHRWIMPGCIFSGCPANI</sequence>
<gene>
    <name evidence="1" type="ORF">RSOLAG1IB_00395</name>
</gene>
<evidence type="ECO:0000313" key="2">
    <source>
        <dbReference type="Proteomes" id="UP000059188"/>
    </source>
</evidence>
<proteinExistence type="predicted"/>